<proteinExistence type="predicted"/>
<name>A0A1F7XY68_9BACT</name>
<reference evidence="1 2" key="1">
    <citation type="journal article" date="2016" name="Nat. Commun.">
        <title>Thousands of microbial genomes shed light on interconnected biogeochemical processes in an aquifer system.</title>
        <authorList>
            <person name="Anantharaman K."/>
            <person name="Brown C.T."/>
            <person name="Hug L.A."/>
            <person name="Sharon I."/>
            <person name="Castelle C.J."/>
            <person name="Probst A.J."/>
            <person name="Thomas B.C."/>
            <person name="Singh A."/>
            <person name="Wilkins M.J."/>
            <person name="Karaoz U."/>
            <person name="Brodie E.L."/>
            <person name="Williams K.H."/>
            <person name="Hubbard S.S."/>
            <person name="Banfield J.F."/>
        </authorList>
    </citation>
    <scope>NUCLEOTIDE SEQUENCE [LARGE SCALE GENOMIC DNA]</scope>
</reference>
<dbReference type="InterPro" id="IPR029063">
    <property type="entry name" value="SAM-dependent_MTases_sf"/>
</dbReference>
<dbReference type="SUPFAM" id="SSF53335">
    <property type="entry name" value="S-adenosyl-L-methionine-dependent methyltransferases"/>
    <property type="match status" value="1"/>
</dbReference>
<dbReference type="Proteomes" id="UP000178419">
    <property type="component" value="Unassembled WGS sequence"/>
</dbReference>
<protein>
    <recommendedName>
        <fullName evidence="3">Methyltransferase domain-containing protein</fullName>
    </recommendedName>
</protein>
<evidence type="ECO:0008006" key="3">
    <source>
        <dbReference type="Google" id="ProtNLM"/>
    </source>
</evidence>
<accession>A0A1F7XY68</accession>
<comment type="caution">
    <text evidence="1">The sequence shown here is derived from an EMBL/GenBank/DDBJ whole genome shotgun (WGS) entry which is preliminary data.</text>
</comment>
<sequence>MDALSYIIKKFKADITSPNLPIALHQINRTIMAQTLGELGFRVGVEVGVAEGLHAKVLCENIPNLKLHCVDIWNKYPGYEEYADPEDCFRQAHERLKPYKVIFHRQFSMDAVKDFDRGSLDFVYIDGAHDFRSVAEDIFEWSKRVRIGGIVFGHDYKHWRPWKSRNIIDVRPVVEAYCYAKNIHPWFELANDIKDKTFGPDSPGWMFVRQNKDKI</sequence>
<gene>
    <name evidence="1" type="ORF">A2714_02830</name>
</gene>
<dbReference type="Gene3D" id="3.40.50.150">
    <property type="entry name" value="Vaccinia Virus protein VP39"/>
    <property type="match status" value="1"/>
</dbReference>
<dbReference type="PANTHER" id="PTHR37909">
    <property type="entry name" value="S-ADENOSYL-L-METHIONINE-DEPENDENT METHYLTRANSFERASES SUPERFAMILY PROTEIN"/>
    <property type="match status" value="1"/>
</dbReference>
<dbReference type="AlphaFoldDB" id="A0A1F7XY68"/>
<organism evidence="1 2">
    <name type="scientific">Candidatus Woesebacteria bacterium RIFCSPHIGHO2_01_FULL_38_9</name>
    <dbReference type="NCBI Taxonomy" id="1802492"/>
    <lineage>
        <taxon>Bacteria</taxon>
        <taxon>Candidatus Woeseibacteriota</taxon>
    </lineage>
</organism>
<evidence type="ECO:0000313" key="1">
    <source>
        <dbReference type="EMBL" id="OGM19973.1"/>
    </source>
</evidence>
<evidence type="ECO:0000313" key="2">
    <source>
        <dbReference type="Proteomes" id="UP000178419"/>
    </source>
</evidence>
<dbReference type="PANTHER" id="PTHR37909:SF1">
    <property type="entry name" value="S-ADENOSYL-L-METHIONINE-DEPENDENT METHYLTRANSFERASES SUPERFAMILY PROTEIN"/>
    <property type="match status" value="1"/>
</dbReference>
<dbReference type="EMBL" id="MGGE01000056">
    <property type="protein sequence ID" value="OGM19973.1"/>
    <property type="molecule type" value="Genomic_DNA"/>
</dbReference>
<dbReference type="Pfam" id="PF13578">
    <property type="entry name" value="Methyltransf_24"/>
    <property type="match status" value="1"/>
</dbReference>